<dbReference type="EMBL" id="UINC01122616">
    <property type="protein sequence ID" value="SVC98539.1"/>
    <property type="molecule type" value="Genomic_DNA"/>
</dbReference>
<feature type="non-terminal residue" evidence="1">
    <location>
        <position position="22"/>
    </location>
</feature>
<organism evidence="1">
    <name type="scientific">marine metagenome</name>
    <dbReference type="NCBI Taxonomy" id="408172"/>
    <lineage>
        <taxon>unclassified sequences</taxon>
        <taxon>metagenomes</taxon>
        <taxon>ecological metagenomes</taxon>
    </lineage>
</organism>
<evidence type="ECO:0000313" key="1">
    <source>
        <dbReference type="EMBL" id="SVC98539.1"/>
    </source>
</evidence>
<protein>
    <submittedName>
        <fullName evidence="1">Uncharacterized protein</fullName>
    </submittedName>
</protein>
<sequence length="22" mass="2419">MEDAANVGFLGLEDSLKPTYFT</sequence>
<proteinExistence type="predicted"/>
<name>A0A382RLH8_9ZZZZ</name>
<reference evidence="1" key="1">
    <citation type="submission" date="2018-05" db="EMBL/GenBank/DDBJ databases">
        <authorList>
            <person name="Lanie J.A."/>
            <person name="Ng W.-L."/>
            <person name="Kazmierczak K.M."/>
            <person name="Andrzejewski T.M."/>
            <person name="Davidsen T.M."/>
            <person name="Wayne K.J."/>
            <person name="Tettelin H."/>
            <person name="Glass J.I."/>
            <person name="Rusch D."/>
            <person name="Podicherti R."/>
            <person name="Tsui H.-C.T."/>
            <person name="Winkler M.E."/>
        </authorList>
    </citation>
    <scope>NUCLEOTIDE SEQUENCE</scope>
</reference>
<accession>A0A382RLH8</accession>
<gene>
    <name evidence="1" type="ORF">METZ01_LOCUS351393</name>
</gene>
<dbReference type="AlphaFoldDB" id="A0A382RLH8"/>